<sequence>MKFKSTLLACSLVLLSGCSQRFQDVNATLSEAVLGADDIVMTPEQIKNLPYASAYARINDGAQIFVVLAFAEKNPENGEMQYKWMSSDRAMFIFEGGRLVKTIGLYGDNLQGATHEQVTDSSWTTQYDWMPDYRYGYRGEVTRTVGGEEVIDTPLNRYQTQKYTETVRFDAIDYVFTNHYWQSQSSGRMVKSIEYLGPQMTKIEFTVLKQPSM</sequence>
<keyword evidence="3" id="KW-1185">Reference proteome</keyword>
<dbReference type="Proteomes" id="UP000029223">
    <property type="component" value="Unassembled WGS sequence"/>
</dbReference>
<comment type="caution">
    <text evidence="2">The sequence shown here is derived from an EMBL/GenBank/DDBJ whole genome shotgun (WGS) entry which is preliminary data.</text>
</comment>
<dbReference type="EMBL" id="BBMS01000003">
    <property type="protein sequence ID" value="GAL24203.1"/>
    <property type="molecule type" value="Genomic_DNA"/>
</dbReference>
<protein>
    <submittedName>
        <fullName evidence="2">YjbF outer membrane lipoprotein</fullName>
    </submittedName>
</protein>
<feature type="signal peptide" evidence="1">
    <location>
        <begin position="1"/>
        <end position="21"/>
    </location>
</feature>
<dbReference type="Pfam" id="PF11102">
    <property type="entry name" value="YjbF"/>
    <property type="match status" value="1"/>
</dbReference>
<dbReference type="SUPFAM" id="SSF159270">
    <property type="entry name" value="YmcC-like"/>
    <property type="match status" value="1"/>
</dbReference>
<gene>
    <name evidence="2" type="ORF">JCM19239_3906</name>
</gene>
<keyword evidence="1" id="KW-0732">Signal</keyword>
<evidence type="ECO:0000256" key="1">
    <source>
        <dbReference type="SAM" id="SignalP"/>
    </source>
</evidence>
<accession>A0ABQ0J609</accession>
<dbReference type="InterPro" id="IPR021308">
    <property type="entry name" value="GfcB"/>
</dbReference>
<proteinExistence type="predicted"/>
<name>A0ABQ0J609_9VIBR</name>
<dbReference type="InterPro" id="IPR023373">
    <property type="entry name" value="YmcC_sf"/>
</dbReference>
<evidence type="ECO:0000313" key="3">
    <source>
        <dbReference type="Proteomes" id="UP000029223"/>
    </source>
</evidence>
<feature type="chain" id="PRO_5047477876" evidence="1">
    <location>
        <begin position="22"/>
        <end position="213"/>
    </location>
</feature>
<evidence type="ECO:0000313" key="2">
    <source>
        <dbReference type="EMBL" id="GAL24203.1"/>
    </source>
</evidence>
<dbReference type="PROSITE" id="PS51257">
    <property type="entry name" value="PROKAR_LIPOPROTEIN"/>
    <property type="match status" value="1"/>
</dbReference>
<reference evidence="3" key="1">
    <citation type="submission" date="2014-09" db="EMBL/GenBank/DDBJ databases">
        <title>Vibrio variabilis JCM 19239. (C206) whole genome shotgun sequence.</title>
        <authorList>
            <person name="Sawabe T."/>
            <person name="Meirelles P."/>
            <person name="Nakanishi M."/>
            <person name="Sayaka M."/>
            <person name="Hattori M."/>
            <person name="Ohkuma M."/>
        </authorList>
    </citation>
    <scope>NUCLEOTIDE SEQUENCE [LARGE SCALE GENOMIC DNA]</scope>
    <source>
        <strain evidence="3">JCM 19239</strain>
    </source>
</reference>
<organism evidence="2 3">
    <name type="scientific">Vibrio variabilis</name>
    <dbReference type="NCBI Taxonomy" id="990271"/>
    <lineage>
        <taxon>Bacteria</taxon>
        <taxon>Pseudomonadati</taxon>
        <taxon>Pseudomonadota</taxon>
        <taxon>Gammaproteobacteria</taxon>
        <taxon>Vibrionales</taxon>
        <taxon>Vibrionaceae</taxon>
        <taxon>Vibrio</taxon>
    </lineage>
</organism>
<keyword evidence="2" id="KW-0449">Lipoprotein</keyword>
<dbReference type="Gene3D" id="2.40.360.10">
    <property type="entry name" value="YmcC-like"/>
    <property type="match status" value="1"/>
</dbReference>